<gene>
    <name evidence="3" type="ORF">GCM10011357_37270</name>
</gene>
<reference evidence="4" key="1">
    <citation type="journal article" date="2019" name="Int. J. Syst. Evol. Microbiol.">
        <title>The Global Catalogue of Microorganisms (GCM) 10K type strain sequencing project: providing services to taxonomists for standard genome sequencing and annotation.</title>
        <authorList>
            <consortium name="The Broad Institute Genomics Platform"/>
            <consortium name="The Broad Institute Genome Sequencing Center for Infectious Disease"/>
            <person name="Wu L."/>
            <person name="Ma J."/>
        </authorList>
    </citation>
    <scope>NUCLEOTIDE SEQUENCE [LARGE SCALE GENOMIC DNA]</scope>
    <source>
        <strain evidence="4">CGMCC 1.12923</strain>
    </source>
</reference>
<keyword evidence="4" id="KW-1185">Reference proteome</keyword>
<dbReference type="PIRSF" id="PIRSF016184">
    <property type="entry name" value="PhzC_PhzF"/>
    <property type="match status" value="1"/>
</dbReference>
<dbReference type="GO" id="GO:0016853">
    <property type="term" value="F:isomerase activity"/>
    <property type="evidence" value="ECO:0007669"/>
    <property type="project" value="UniProtKB-KW"/>
</dbReference>
<dbReference type="SUPFAM" id="SSF54506">
    <property type="entry name" value="Diaminopimelate epimerase-like"/>
    <property type="match status" value="1"/>
</dbReference>
<keyword evidence="2 3" id="KW-0413">Isomerase</keyword>
<evidence type="ECO:0000313" key="3">
    <source>
        <dbReference type="EMBL" id="GGD78840.1"/>
    </source>
</evidence>
<accession>A0ABQ1RT79</accession>
<dbReference type="Pfam" id="PF02567">
    <property type="entry name" value="PhzC-PhzF"/>
    <property type="match status" value="2"/>
</dbReference>
<dbReference type="PANTHER" id="PTHR13774">
    <property type="entry name" value="PHENAZINE BIOSYNTHESIS PROTEIN"/>
    <property type="match status" value="1"/>
</dbReference>
<evidence type="ECO:0000256" key="2">
    <source>
        <dbReference type="ARBA" id="ARBA00023235"/>
    </source>
</evidence>
<dbReference type="NCBIfam" id="TIGR00654">
    <property type="entry name" value="PhzF_family"/>
    <property type="match status" value="1"/>
</dbReference>
<dbReference type="Gene3D" id="3.10.310.10">
    <property type="entry name" value="Diaminopimelate Epimerase, Chain A, domain 1"/>
    <property type="match status" value="2"/>
</dbReference>
<organism evidence="3 4">
    <name type="scientific">Lacimicrobium alkaliphilum</name>
    <dbReference type="NCBI Taxonomy" id="1526571"/>
    <lineage>
        <taxon>Bacteria</taxon>
        <taxon>Pseudomonadati</taxon>
        <taxon>Pseudomonadota</taxon>
        <taxon>Gammaproteobacteria</taxon>
        <taxon>Alteromonadales</taxon>
        <taxon>Alteromonadaceae</taxon>
        <taxon>Lacimicrobium</taxon>
    </lineage>
</organism>
<dbReference type="PANTHER" id="PTHR13774:SF17">
    <property type="entry name" value="PHENAZINE BIOSYNTHESIS-LIKE DOMAIN-CONTAINING PROTEIN"/>
    <property type="match status" value="1"/>
</dbReference>
<comment type="caution">
    <text evidence="3">The sequence shown here is derived from an EMBL/GenBank/DDBJ whole genome shotgun (WGS) entry which is preliminary data.</text>
</comment>
<sequence length="262" mass="29095">MKLPLYQIDAFAEQPFSGNPAAVCPLTEWLDDSLLQQIAEENNLSETAFFVAEDGKYRLRWFTPVEEVDLCGHATLAAAHVLFTHLGHASDEIVFTSRSGELIVRQCENGLVMDFPASLPQPVVNPPQGLFRGLGVQPEEVLMAFDYIVVLRDERQVRDLKPDFSHWMQLDGRGVVVTAPGKDVDFVSRCFFPRLRVNEDPVTGSAHCETAPYWSEKLAKTALTARQLSARSGTVACQLKGQRVELTGQCADYLQGQITLSI</sequence>
<name>A0ABQ1RT79_9ALTE</name>
<dbReference type="RefSeq" id="WP_099036501.1">
    <property type="nucleotide sequence ID" value="NZ_BMGJ01000022.1"/>
</dbReference>
<protein>
    <submittedName>
        <fullName evidence="3">Isomerase</fullName>
    </submittedName>
</protein>
<dbReference type="EMBL" id="BMGJ01000022">
    <property type="protein sequence ID" value="GGD78840.1"/>
    <property type="molecule type" value="Genomic_DNA"/>
</dbReference>
<proteinExistence type="inferred from homology"/>
<evidence type="ECO:0000256" key="1">
    <source>
        <dbReference type="ARBA" id="ARBA00008270"/>
    </source>
</evidence>
<evidence type="ECO:0000313" key="4">
    <source>
        <dbReference type="Proteomes" id="UP000614272"/>
    </source>
</evidence>
<dbReference type="Proteomes" id="UP000614272">
    <property type="component" value="Unassembled WGS sequence"/>
</dbReference>
<comment type="similarity">
    <text evidence="1">Belongs to the PhzF family.</text>
</comment>
<dbReference type="InterPro" id="IPR003719">
    <property type="entry name" value="Phenazine_PhzF-like"/>
</dbReference>